<feature type="region of interest" description="Disordered" evidence="1">
    <location>
        <begin position="633"/>
        <end position="690"/>
    </location>
</feature>
<accession>A0A8H5DYR7</accession>
<gene>
    <name evidence="2" type="ORF">FANTH_9533</name>
</gene>
<feature type="region of interest" description="Disordered" evidence="1">
    <location>
        <begin position="909"/>
        <end position="981"/>
    </location>
</feature>
<dbReference type="Proteomes" id="UP000573603">
    <property type="component" value="Unassembled WGS sequence"/>
</dbReference>
<organism evidence="2 3">
    <name type="scientific">Fusarium anthophilum</name>
    <dbReference type="NCBI Taxonomy" id="48485"/>
    <lineage>
        <taxon>Eukaryota</taxon>
        <taxon>Fungi</taxon>
        <taxon>Dikarya</taxon>
        <taxon>Ascomycota</taxon>
        <taxon>Pezizomycotina</taxon>
        <taxon>Sordariomycetes</taxon>
        <taxon>Hypocreomycetidae</taxon>
        <taxon>Hypocreales</taxon>
        <taxon>Nectriaceae</taxon>
        <taxon>Fusarium</taxon>
        <taxon>Fusarium fujikuroi species complex</taxon>
    </lineage>
</organism>
<dbReference type="AlphaFoldDB" id="A0A8H5DYR7"/>
<protein>
    <submittedName>
        <fullName evidence="2">Uncharacterized protein</fullName>
    </submittedName>
</protein>
<name>A0A8H5DYR7_9HYPO</name>
<sequence>MEAGRQTMELVGIVRCPVDSIFTYGIGRQINQDAVNRMWKYFEKTERRPLDERNHLQGIVTPEDLRVILSLLGVTERALKSTLQETKYPLLSGHRIACLDGKHRLSALTQNRPLSWWVVRLYCVQGSWLQFPTQLSTSWENRQVLQDRVEYTSHEIPYSDAEIYRLVRKYMKSKDKLREKECRARLTPCKHVSLKGLLKNLPLVHDLDALERFPGVTGGLKLGNIHKHLALHIDEEICHYLRHILSVWKDITGDNPQVNAAVDLETVQCLQFRAPSTSEIDRLAIKRMFTDGTLFRGLKDLDLRDFVRDKVLSVQVIIPSLETFHENMKYISLGAKFLRGHFMVPLQDNKQDTPTLYQSLGDDWSDLGACYVEVADSRLQLVTGRPTKYGAYKCLFIAALRHFARLTANSPRQDVRGETMPSFPERSRIRYLAQLAHSCGFNNTKIADTLNSATEYTFLPDYVPRTGIPADWRGGVPFTKNYINLQSVAFPPQLDGPVNRGRKPSTLFVMQDIIDAFFDKTNDLSNLGGEQCPVVPTLQHLPGEDKSLSDNEDLYSATDREEGGMPETGRDAPAGTIDKEDKIKQKSMVNVLRPRSGRIVKERRKSRVGEDADQSIQIDEDTIFRRMRRSSRFFSEDHGVQPHEDGDGQDLEDGIERDTHEELLTLREPGAARRDPPAASTLSSRPASSPELVLRGFLPGKAPADTSIHSGAFSKYRTSAETSLAGPSTLREPQLARPPQRTTSSYDESPFDQFASRNPFRFTVSNNPFRTFTNNPFRPFTNNPFRPSVSKPFEEHGIVEEADETDFSTTGHLSERFPSRIKTRTGRFSTPSLSNPDPLKLLERYQPIGEQGTIMNPESAHPATSAEAWTSRQNVATNTAVEAEKGVLATDVVEGGTSTSITEVLSAHHHFTRSSPMSPSRRDTTAGLSPNSQRRKVGSHVRQPSFRWKPATNSPLPAWPPMNRPERIEKPREKRKQGSLRAFRTGWPWTGLLSSSLTPAGMTSPSALASVEDTTKVEGASASKPEDMSHSPKFEPVPPIRKMRPQRRPQMRQQYQGTMSTLRTLGLSGILEIHYLLSIQGTQIITPNKEITILNTQEWAHHPRNDCG</sequence>
<feature type="compositionally biased region" description="Basic and acidic residues" evidence="1">
    <location>
        <begin position="1024"/>
        <end position="1033"/>
    </location>
</feature>
<keyword evidence="3" id="KW-1185">Reference proteome</keyword>
<reference evidence="2 3" key="1">
    <citation type="journal article" date="2020" name="BMC Genomics">
        <title>Correction to: Identification and distribution of gene clusters required for synthesis of sphingolipid metabolism inhibitors in diverse species of the filamentous fungus Fusarium.</title>
        <authorList>
            <person name="Kim H.S."/>
            <person name="Lohmar J.M."/>
            <person name="Busman M."/>
            <person name="Brown D.W."/>
            <person name="Naumann T.A."/>
            <person name="Divon H.H."/>
            <person name="Lysoe E."/>
            <person name="Uhlig S."/>
            <person name="Proctor R.H."/>
        </authorList>
    </citation>
    <scope>NUCLEOTIDE SEQUENCE [LARGE SCALE GENOMIC DNA]</scope>
    <source>
        <strain evidence="2 3">NRRL 25214</strain>
    </source>
</reference>
<dbReference type="Pfam" id="PF12520">
    <property type="entry name" value="DUF3723"/>
    <property type="match status" value="1"/>
</dbReference>
<feature type="compositionally biased region" description="Basic and acidic residues" evidence="1">
    <location>
        <begin position="654"/>
        <end position="676"/>
    </location>
</feature>
<evidence type="ECO:0000313" key="3">
    <source>
        <dbReference type="Proteomes" id="UP000573603"/>
    </source>
</evidence>
<proteinExistence type="predicted"/>
<comment type="caution">
    <text evidence="2">The sequence shown here is derived from an EMBL/GenBank/DDBJ whole genome shotgun (WGS) entry which is preliminary data.</text>
</comment>
<evidence type="ECO:0000313" key="2">
    <source>
        <dbReference type="EMBL" id="KAF5240562.1"/>
    </source>
</evidence>
<feature type="region of interest" description="Disordered" evidence="1">
    <location>
        <begin position="719"/>
        <end position="753"/>
    </location>
</feature>
<dbReference type="EMBL" id="JABEVY010000249">
    <property type="protein sequence ID" value="KAF5240562.1"/>
    <property type="molecule type" value="Genomic_DNA"/>
</dbReference>
<feature type="region of interest" description="Disordered" evidence="1">
    <location>
        <begin position="556"/>
        <end position="575"/>
    </location>
</feature>
<feature type="compositionally biased region" description="Basic and acidic residues" evidence="1">
    <location>
        <begin position="634"/>
        <end position="646"/>
    </location>
</feature>
<feature type="region of interest" description="Disordered" evidence="1">
    <location>
        <begin position="1000"/>
        <end position="1048"/>
    </location>
</feature>
<dbReference type="InterPro" id="IPR022198">
    <property type="entry name" value="DUF3723"/>
</dbReference>
<evidence type="ECO:0000256" key="1">
    <source>
        <dbReference type="SAM" id="MobiDB-lite"/>
    </source>
</evidence>